<dbReference type="EMBL" id="CM055755">
    <property type="protein sequence ID" value="KAJ7990302.1"/>
    <property type="molecule type" value="Genomic_DNA"/>
</dbReference>
<keyword evidence="2" id="KW-1185">Reference proteome</keyword>
<organism evidence="1 2">
    <name type="scientific">Dallia pectoralis</name>
    <name type="common">Alaska blackfish</name>
    <dbReference type="NCBI Taxonomy" id="75939"/>
    <lineage>
        <taxon>Eukaryota</taxon>
        <taxon>Metazoa</taxon>
        <taxon>Chordata</taxon>
        <taxon>Craniata</taxon>
        <taxon>Vertebrata</taxon>
        <taxon>Euteleostomi</taxon>
        <taxon>Actinopterygii</taxon>
        <taxon>Neopterygii</taxon>
        <taxon>Teleostei</taxon>
        <taxon>Protacanthopterygii</taxon>
        <taxon>Esociformes</taxon>
        <taxon>Umbridae</taxon>
        <taxon>Dallia</taxon>
    </lineage>
</organism>
<name>A0ACC2FG79_DALPE</name>
<evidence type="ECO:0000313" key="1">
    <source>
        <dbReference type="EMBL" id="KAJ7990302.1"/>
    </source>
</evidence>
<reference evidence="1" key="1">
    <citation type="submission" date="2021-05" db="EMBL/GenBank/DDBJ databases">
        <authorList>
            <person name="Pan Q."/>
            <person name="Jouanno E."/>
            <person name="Zahm M."/>
            <person name="Klopp C."/>
            <person name="Cabau C."/>
            <person name="Louis A."/>
            <person name="Berthelot C."/>
            <person name="Parey E."/>
            <person name="Roest Crollius H."/>
            <person name="Montfort J."/>
            <person name="Robinson-Rechavi M."/>
            <person name="Bouchez O."/>
            <person name="Lampietro C."/>
            <person name="Lopez Roques C."/>
            <person name="Donnadieu C."/>
            <person name="Postlethwait J."/>
            <person name="Bobe J."/>
            <person name="Dillon D."/>
            <person name="Chandos A."/>
            <person name="von Hippel F."/>
            <person name="Guiguen Y."/>
        </authorList>
    </citation>
    <scope>NUCLEOTIDE SEQUENCE</scope>
    <source>
        <strain evidence="1">YG-Jan2019</strain>
    </source>
</reference>
<protein>
    <submittedName>
        <fullName evidence="1">Uncharacterized protein</fullName>
    </submittedName>
</protein>
<sequence>MRFCCWLATATRLRRAISQGMFLITRHKSTLSSPAPVGGIGLHPQIFRKGDGWETGGGRAAAQPPPHTPSPAMGSLSERGPAVR</sequence>
<gene>
    <name evidence="1" type="ORF">DPEC_G00298900</name>
</gene>
<dbReference type="Proteomes" id="UP001157502">
    <property type="component" value="Chromosome 28"/>
</dbReference>
<comment type="caution">
    <text evidence="1">The sequence shown here is derived from an EMBL/GenBank/DDBJ whole genome shotgun (WGS) entry which is preliminary data.</text>
</comment>
<evidence type="ECO:0000313" key="2">
    <source>
        <dbReference type="Proteomes" id="UP001157502"/>
    </source>
</evidence>
<accession>A0ACC2FG79</accession>
<proteinExistence type="predicted"/>